<reference evidence="2 3" key="1">
    <citation type="submission" date="2023-07" db="EMBL/GenBank/DDBJ databases">
        <title>Micromonospora profundi TRM 95458 converts glycerol to a new osmotic compound.</title>
        <authorList>
            <person name="Lu D."/>
        </authorList>
    </citation>
    <scope>NUCLEOTIDE SEQUENCE [LARGE SCALE GENOMIC DNA]</scope>
    <source>
        <strain evidence="2 3">TRM95458</strain>
    </source>
</reference>
<accession>A0AAJ6HNH1</accession>
<dbReference type="EMBL" id="CP130472">
    <property type="protein sequence ID" value="WLS43257.1"/>
    <property type="molecule type" value="Genomic_DNA"/>
</dbReference>
<keyword evidence="3" id="KW-1185">Reference proteome</keyword>
<keyword evidence="1" id="KW-0812">Transmembrane</keyword>
<dbReference type="KEGG" id="mprn:Q3V37_17715"/>
<organism evidence="2 3">
    <name type="scientific">Micromonospora profundi</name>
    <dbReference type="NCBI Taxonomy" id="1420889"/>
    <lineage>
        <taxon>Bacteria</taxon>
        <taxon>Bacillati</taxon>
        <taxon>Actinomycetota</taxon>
        <taxon>Actinomycetes</taxon>
        <taxon>Micromonosporales</taxon>
        <taxon>Micromonosporaceae</taxon>
        <taxon>Micromonospora</taxon>
    </lineage>
</organism>
<evidence type="ECO:0000313" key="3">
    <source>
        <dbReference type="Proteomes" id="UP001235874"/>
    </source>
</evidence>
<dbReference type="RefSeq" id="WP_306270635.1">
    <property type="nucleotide sequence ID" value="NZ_CP130472.1"/>
</dbReference>
<evidence type="ECO:0000313" key="2">
    <source>
        <dbReference type="EMBL" id="WLS43257.1"/>
    </source>
</evidence>
<sequence>MTDSLWLRTLGPVSWRRVLLTAWVMAAVACLLAAWWFDNWFPSLSAERPLAANVVAGLALIPAEFFAGYVVINAVVRRNRERRWATVAEELTEAIGEKWNNLRGLLIGLFWVDQTEEVLDRIAAAERMWRELEDQERALAERVNAGLPVEWEVPDDLDEILGGVAEVWFTMWAAGSPQDRQAWHRRLIAVLLPRLGVDDPQLTAAARRLVDTLSDFDDLLASLSDHNAFIEDEPWPWEMTDDEVVPLVVGLAEGQLADLAALRQLVDLAGESVRRGDHLMRLMQQQRG</sequence>
<keyword evidence="1" id="KW-1133">Transmembrane helix</keyword>
<feature type="transmembrane region" description="Helical" evidence="1">
    <location>
        <begin position="18"/>
        <end position="37"/>
    </location>
</feature>
<dbReference type="Proteomes" id="UP001235874">
    <property type="component" value="Chromosome"/>
</dbReference>
<proteinExistence type="predicted"/>
<dbReference type="AlphaFoldDB" id="A0AAJ6HNH1"/>
<protein>
    <submittedName>
        <fullName evidence="2">Uncharacterized protein</fullName>
    </submittedName>
</protein>
<name>A0AAJ6HNH1_9ACTN</name>
<keyword evidence="1" id="KW-0472">Membrane</keyword>
<gene>
    <name evidence="2" type="ORF">Q3V37_17715</name>
</gene>
<evidence type="ECO:0000256" key="1">
    <source>
        <dbReference type="SAM" id="Phobius"/>
    </source>
</evidence>
<feature type="transmembrane region" description="Helical" evidence="1">
    <location>
        <begin position="49"/>
        <end position="76"/>
    </location>
</feature>